<evidence type="ECO:0000313" key="1">
    <source>
        <dbReference type="EMBL" id="CAL7945234.1"/>
    </source>
</evidence>
<accession>A0ABP1NW59</accession>
<comment type="caution">
    <text evidence="1">The sequence shown here is derived from an EMBL/GenBank/DDBJ whole genome shotgun (WGS) entry which is preliminary data.</text>
</comment>
<gene>
    <name evidence="1" type="ORF">XYLVIOL_LOCUS7094</name>
</gene>
<protein>
    <submittedName>
        <fullName evidence="1">Uncharacterized protein</fullName>
    </submittedName>
</protein>
<organism evidence="1 2">
    <name type="scientific">Xylocopa violacea</name>
    <name type="common">Violet carpenter bee</name>
    <name type="synonym">Apis violacea</name>
    <dbReference type="NCBI Taxonomy" id="135666"/>
    <lineage>
        <taxon>Eukaryota</taxon>
        <taxon>Metazoa</taxon>
        <taxon>Ecdysozoa</taxon>
        <taxon>Arthropoda</taxon>
        <taxon>Hexapoda</taxon>
        <taxon>Insecta</taxon>
        <taxon>Pterygota</taxon>
        <taxon>Neoptera</taxon>
        <taxon>Endopterygota</taxon>
        <taxon>Hymenoptera</taxon>
        <taxon>Apocrita</taxon>
        <taxon>Aculeata</taxon>
        <taxon>Apoidea</taxon>
        <taxon>Anthophila</taxon>
        <taxon>Apidae</taxon>
        <taxon>Xylocopa</taxon>
        <taxon>Xylocopa</taxon>
    </lineage>
</organism>
<dbReference type="EMBL" id="CAXAJV020001293">
    <property type="protein sequence ID" value="CAL7945234.1"/>
    <property type="molecule type" value="Genomic_DNA"/>
</dbReference>
<proteinExistence type="predicted"/>
<dbReference type="Proteomes" id="UP001642520">
    <property type="component" value="Unassembled WGS sequence"/>
</dbReference>
<sequence length="86" mass="9802">MHHYYTQEDIDRVEYLMSGNPRSYPARSPGVASTPTVTRYVGSRHPLDTRLMNRGNERKGSGKNELDFLCRNSRIFGGEEIVASVR</sequence>
<reference evidence="1 2" key="1">
    <citation type="submission" date="2024-08" db="EMBL/GenBank/DDBJ databases">
        <authorList>
            <person name="Will J Nash"/>
            <person name="Angela Man"/>
            <person name="Seanna McTaggart"/>
            <person name="Kendall Baker"/>
            <person name="Tom Barker"/>
            <person name="Leah Catchpole"/>
            <person name="Alex Durrant"/>
            <person name="Karim Gharbi"/>
            <person name="Naomi Irish"/>
            <person name="Gemy Kaithakottil"/>
            <person name="Debby Ku"/>
            <person name="Aaliyah Providence"/>
            <person name="Felix Shaw"/>
            <person name="David Swarbreck"/>
            <person name="Chris Watkins"/>
            <person name="Ann M. McCartney"/>
            <person name="Giulio Formenti"/>
            <person name="Alice Mouton"/>
            <person name="Noel Vella"/>
            <person name="Bjorn M von Reumont"/>
            <person name="Adriana Vella"/>
            <person name="Wilfried Haerty"/>
        </authorList>
    </citation>
    <scope>NUCLEOTIDE SEQUENCE [LARGE SCALE GENOMIC DNA]</scope>
</reference>
<name>A0ABP1NW59_XYLVO</name>
<keyword evidence="2" id="KW-1185">Reference proteome</keyword>
<evidence type="ECO:0000313" key="2">
    <source>
        <dbReference type="Proteomes" id="UP001642520"/>
    </source>
</evidence>